<dbReference type="PROSITE" id="PS50928">
    <property type="entry name" value="ABC_TM1"/>
    <property type="match status" value="1"/>
</dbReference>
<organism evidence="11 12">
    <name type="scientific">Aerococcus christensenii</name>
    <dbReference type="NCBI Taxonomy" id="87541"/>
    <lineage>
        <taxon>Bacteria</taxon>
        <taxon>Bacillati</taxon>
        <taxon>Bacillota</taxon>
        <taxon>Bacilli</taxon>
        <taxon>Lactobacillales</taxon>
        <taxon>Aerococcaceae</taxon>
        <taxon>Aerococcus</taxon>
    </lineage>
</organism>
<sequence length="504" mass="55633">MKEAIAMAKKWKWMLRISVFMSLMLGLVGFKQEVWAEVSQTSPQVAENDRLLEEIKERGVLRFGTASGYAPFEFTVLENGKNKVVGSDIFLAQAIADAIGVRLEIVDMEFGSLIPAMESGSIDIIIAGMSYTPERDKTVDFSHYYNQDNQFFVIKKKDQDRITGADAFKEGGKIGVSDNTLQATLVSEKIPTANKVTMRKSADAISALLSGQVEAVLLDESVAKAFAAEHGDLLAIPSGLDVSADGKSVAVPDNQPQLLAVVNDTVDRLVENGKMDEFLEQSYTLIRENQKDSWLKYWPYFWDGIKVTVIIATFAVAVGVVLGFFLALMRLSDIKILQVVAASYVEFVRGTPMMVQVLFIFLSLGATFSLSSLWSGMIAVALNSGAYVCEIFRGGIKAVDKGQMEAARSLGLSYWATMRKVIFPQSLRSIWPSLGNEFITLLKDSSIVSTIGVAELTFQTRAVTSLTYKGIVPLVIAMLCYFIMTFLLSRGLSWYEKKIEKKFA</sequence>
<comment type="subcellular location">
    <subcellularLocation>
        <location evidence="1 9">Cell membrane</location>
        <topology evidence="1 9">Multi-pass membrane protein</topology>
    </subcellularLocation>
</comment>
<dbReference type="InterPro" id="IPR035906">
    <property type="entry name" value="MetI-like_sf"/>
</dbReference>
<feature type="transmembrane region" description="Helical" evidence="9">
    <location>
        <begin position="307"/>
        <end position="328"/>
    </location>
</feature>
<dbReference type="InterPro" id="IPR000515">
    <property type="entry name" value="MetI-like"/>
</dbReference>
<keyword evidence="5 9" id="KW-0812">Transmembrane</keyword>
<evidence type="ECO:0000256" key="8">
    <source>
        <dbReference type="ARBA" id="ARBA00023136"/>
    </source>
</evidence>
<dbReference type="EMBL" id="LSCQ01000045">
    <property type="protein sequence ID" value="KXB36279.1"/>
    <property type="molecule type" value="Genomic_DNA"/>
</dbReference>
<dbReference type="PANTHER" id="PTHR30614:SF20">
    <property type="entry name" value="GLUTAMINE TRANSPORT SYSTEM PERMEASE PROTEIN GLNP"/>
    <property type="match status" value="1"/>
</dbReference>
<dbReference type="InterPro" id="IPR043429">
    <property type="entry name" value="ArtM/GltK/GlnP/TcyL/YhdX-like"/>
</dbReference>
<dbReference type="InterPro" id="IPR001638">
    <property type="entry name" value="Solute-binding_3/MltF_N"/>
</dbReference>
<dbReference type="AlphaFoldDB" id="A0A133XZ94"/>
<dbReference type="PATRIC" id="fig|87541.4.peg.908"/>
<proteinExistence type="inferred from homology"/>
<evidence type="ECO:0000256" key="2">
    <source>
        <dbReference type="ARBA" id="ARBA00010072"/>
    </source>
</evidence>
<dbReference type="GO" id="GO:0006865">
    <property type="term" value="P:amino acid transport"/>
    <property type="evidence" value="ECO:0007669"/>
    <property type="project" value="UniProtKB-KW"/>
</dbReference>
<protein>
    <submittedName>
        <fullName evidence="11">ABC transporter, permease protein</fullName>
    </submittedName>
</protein>
<evidence type="ECO:0000256" key="7">
    <source>
        <dbReference type="ARBA" id="ARBA00022989"/>
    </source>
</evidence>
<dbReference type="CDD" id="cd06261">
    <property type="entry name" value="TM_PBP2"/>
    <property type="match status" value="1"/>
</dbReference>
<feature type="transmembrane region" description="Helical" evidence="9">
    <location>
        <begin position="471"/>
        <end position="492"/>
    </location>
</feature>
<dbReference type="FunFam" id="1.10.3720.10:FF:000033">
    <property type="entry name" value="Polar amino acid ABC transporter permease"/>
    <property type="match status" value="1"/>
</dbReference>
<dbReference type="STRING" id="87541.AWM71_03965"/>
<dbReference type="Gene3D" id="3.40.190.10">
    <property type="entry name" value="Periplasmic binding protein-like II"/>
    <property type="match status" value="2"/>
</dbReference>
<comment type="similarity">
    <text evidence="2">Belongs to the binding-protein-dependent transport system permease family. HisMQ subfamily.</text>
</comment>
<keyword evidence="3 9" id="KW-0813">Transport</keyword>
<dbReference type="SUPFAM" id="SSF161098">
    <property type="entry name" value="MetI-like"/>
    <property type="match status" value="1"/>
</dbReference>
<gene>
    <name evidence="11" type="ORF">HMPREF3187_00920</name>
</gene>
<evidence type="ECO:0000256" key="9">
    <source>
        <dbReference type="RuleBase" id="RU363032"/>
    </source>
</evidence>
<dbReference type="SMART" id="SM00062">
    <property type="entry name" value="PBPb"/>
    <property type="match status" value="1"/>
</dbReference>
<dbReference type="Pfam" id="PF00497">
    <property type="entry name" value="SBP_bac_3"/>
    <property type="match status" value="1"/>
</dbReference>
<name>A0A133XZ94_9LACT</name>
<feature type="domain" description="ABC transmembrane type-1" evidence="10">
    <location>
        <begin position="305"/>
        <end position="489"/>
    </location>
</feature>
<evidence type="ECO:0000313" key="11">
    <source>
        <dbReference type="EMBL" id="KXB36279.1"/>
    </source>
</evidence>
<keyword evidence="6" id="KW-0029">Amino-acid transport</keyword>
<evidence type="ECO:0000256" key="6">
    <source>
        <dbReference type="ARBA" id="ARBA00022970"/>
    </source>
</evidence>
<dbReference type="GO" id="GO:0022857">
    <property type="term" value="F:transmembrane transporter activity"/>
    <property type="evidence" value="ECO:0007669"/>
    <property type="project" value="InterPro"/>
</dbReference>
<dbReference type="SUPFAM" id="SSF53850">
    <property type="entry name" value="Periplasmic binding protein-like II"/>
    <property type="match status" value="1"/>
</dbReference>
<dbReference type="Proteomes" id="UP000070422">
    <property type="component" value="Unassembled WGS sequence"/>
</dbReference>
<keyword evidence="4" id="KW-1003">Cell membrane</keyword>
<feature type="transmembrane region" description="Helical" evidence="9">
    <location>
        <begin position="357"/>
        <end position="382"/>
    </location>
</feature>
<dbReference type="Gene3D" id="1.10.3720.10">
    <property type="entry name" value="MetI-like"/>
    <property type="match status" value="1"/>
</dbReference>
<keyword evidence="7 9" id="KW-1133">Transmembrane helix</keyword>
<evidence type="ECO:0000256" key="5">
    <source>
        <dbReference type="ARBA" id="ARBA00022692"/>
    </source>
</evidence>
<evidence type="ECO:0000256" key="1">
    <source>
        <dbReference type="ARBA" id="ARBA00004651"/>
    </source>
</evidence>
<evidence type="ECO:0000256" key="4">
    <source>
        <dbReference type="ARBA" id="ARBA00022475"/>
    </source>
</evidence>
<dbReference type="GO" id="GO:0043190">
    <property type="term" value="C:ATP-binding cassette (ABC) transporter complex"/>
    <property type="evidence" value="ECO:0007669"/>
    <property type="project" value="InterPro"/>
</dbReference>
<dbReference type="NCBIfam" id="TIGR01726">
    <property type="entry name" value="HEQRo_perm_3TM"/>
    <property type="match status" value="1"/>
</dbReference>
<evidence type="ECO:0000259" key="10">
    <source>
        <dbReference type="PROSITE" id="PS50928"/>
    </source>
</evidence>
<keyword evidence="8 9" id="KW-0472">Membrane</keyword>
<accession>A0A133XZ94</accession>
<evidence type="ECO:0000256" key="3">
    <source>
        <dbReference type="ARBA" id="ARBA00022448"/>
    </source>
</evidence>
<dbReference type="InterPro" id="IPR010065">
    <property type="entry name" value="AA_ABC_transptr_permease_3TM"/>
</dbReference>
<reference evidence="11 12" key="1">
    <citation type="submission" date="2016-01" db="EMBL/GenBank/DDBJ databases">
        <authorList>
            <person name="Oliw E.H."/>
        </authorList>
    </citation>
    <scope>NUCLEOTIDE SEQUENCE [LARGE SCALE GENOMIC DNA]</scope>
    <source>
        <strain evidence="11 12">KA00635</strain>
    </source>
</reference>
<dbReference type="Pfam" id="PF00528">
    <property type="entry name" value="BPD_transp_1"/>
    <property type="match status" value="1"/>
</dbReference>
<comment type="caution">
    <text evidence="11">The sequence shown here is derived from an EMBL/GenBank/DDBJ whole genome shotgun (WGS) entry which is preliminary data.</text>
</comment>
<dbReference type="PANTHER" id="PTHR30614">
    <property type="entry name" value="MEMBRANE COMPONENT OF AMINO ACID ABC TRANSPORTER"/>
    <property type="match status" value="1"/>
</dbReference>
<evidence type="ECO:0000313" key="12">
    <source>
        <dbReference type="Proteomes" id="UP000070422"/>
    </source>
</evidence>